<sequence>MNHSRFKLKIPTLNRDPDRSVGIKTKIKLKFSAKLRAGILVFFVLLPQISLARNYNPNNIITDQELFNKDALNKTAIQKFLERENSVLARYSQVADSLPKKASEIIWEVSQRHSINPKFLLTTLEKEQALISKSQATEKALDWATGYSCFGGSCNEKYRGFYNQIDAAAETQQIYRQKANQFSFRVNQAAKTFDDYNLTPANQATANLFIYTPYVGYSPELGVTKPYGGNRLFWRIWHRYFSHQKFLDGQIITDNANYWLIQNNQKRKFVSLDLFLKDYQASQAITVTAADLAAYPDGPEISFAENTVVKSLELNQIFLLTENQKRLINDTNALSLLNEVRLALNENEIPVVTEAKLANYVLGSPITSVTIYPQGKFFQDETNQIWQVQDGLKHAVDQAVWQSRFANKQAEPALTADLEKYPTGEPVKLKDGTFALNPETNNYYLISNGERMKIQDPTVFDRVYGLDKKNNAIRASTTLLGIHSAGEMIDFIDDTVKEEAGSISQINSSTNYTANFVALNPDGLILVNGQSQTATVSFKNTSGSIWPKGEVWLQVTDKDKTESSFGVKDKINFNESNVGLDQLATFTVNLTAPTNQSGLLNQEFGLYYNLNGTPTKIISIAKFIIVKPGVAAQILEHNLPVAVKNTWRPLQITMKIKNVSADTIWLSRKTALEIYNSDGKASPFYDANDWVRKEVAAVPVGKTYVKPGEIGEFKFTIKPMGLKRGVYLIKFQLKLLDKNKTVYLNGGEDWKREIRVD</sequence>
<dbReference type="Proteomes" id="UP000178930">
    <property type="component" value="Unassembled WGS sequence"/>
</dbReference>
<proteinExistence type="predicted"/>
<evidence type="ECO:0000313" key="2">
    <source>
        <dbReference type="Proteomes" id="UP000178930"/>
    </source>
</evidence>
<dbReference type="EMBL" id="MHIB01000008">
    <property type="protein sequence ID" value="OGY44981.1"/>
    <property type="molecule type" value="Genomic_DNA"/>
</dbReference>
<protein>
    <submittedName>
        <fullName evidence="1">Uncharacterized protein</fullName>
    </submittedName>
</protein>
<accession>A0A1G1XYD5</accession>
<reference evidence="1 2" key="1">
    <citation type="journal article" date="2016" name="Nat. Commun.">
        <title>Thousands of microbial genomes shed light on interconnected biogeochemical processes in an aquifer system.</title>
        <authorList>
            <person name="Anantharaman K."/>
            <person name="Brown C.T."/>
            <person name="Hug L.A."/>
            <person name="Sharon I."/>
            <person name="Castelle C.J."/>
            <person name="Probst A.J."/>
            <person name="Thomas B.C."/>
            <person name="Singh A."/>
            <person name="Wilkins M.J."/>
            <person name="Karaoz U."/>
            <person name="Brodie E.L."/>
            <person name="Williams K.H."/>
            <person name="Hubbard S.S."/>
            <person name="Banfield J.F."/>
        </authorList>
    </citation>
    <scope>NUCLEOTIDE SEQUENCE [LARGE SCALE GENOMIC DNA]</scope>
</reference>
<dbReference type="AlphaFoldDB" id="A0A1G1XYD5"/>
<gene>
    <name evidence="1" type="ORF">A2729_01815</name>
</gene>
<dbReference type="Gene3D" id="2.60.40.10">
    <property type="entry name" value="Immunoglobulins"/>
    <property type="match status" value="1"/>
</dbReference>
<comment type="caution">
    <text evidence="1">The sequence shown here is derived from an EMBL/GenBank/DDBJ whole genome shotgun (WGS) entry which is preliminary data.</text>
</comment>
<name>A0A1G1XYD5_9BACT</name>
<organism evidence="1 2">
    <name type="scientific">Candidatus Buchananbacteria bacterium RIFCSPHIGHO2_01_FULL_39_14</name>
    <dbReference type="NCBI Taxonomy" id="1797532"/>
    <lineage>
        <taxon>Bacteria</taxon>
        <taxon>Candidatus Buchananiibacteriota</taxon>
    </lineage>
</organism>
<dbReference type="STRING" id="1797532.A2729_01815"/>
<dbReference type="InterPro" id="IPR013783">
    <property type="entry name" value="Ig-like_fold"/>
</dbReference>
<evidence type="ECO:0000313" key="1">
    <source>
        <dbReference type="EMBL" id="OGY44981.1"/>
    </source>
</evidence>